<evidence type="ECO:0000259" key="1">
    <source>
        <dbReference type="PROSITE" id="PS51063"/>
    </source>
</evidence>
<dbReference type="SUPFAM" id="SSF46785">
    <property type="entry name" value="Winged helix' DNA-binding domain"/>
    <property type="match status" value="1"/>
</dbReference>
<dbReference type="Pfam" id="PF13545">
    <property type="entry name" value="HTH_Crp_2"/>
    <property type="match status" value="1"/>
</dbReference>
<accession>A0A6J6XZY9</accession>
<dbReference type="InterPro" id="IPR036390">
    <property type="entry name" value="WH_DNA-bd_sf"/>
</dbReference>
<name>A0A6J6XZY9_9ZZZZ</name>
<gene>
    <name evidence="2" type="ORF">UFOPK2996_01084</name>
</gene>
<dbReference type="AlphaFoldDB" id="A0A6J6XZY9"/>
<feature type="domain" description="HTH crp-type" evidence="1">
    <location>
        <begin position="1"/>
        <end position="44"/>
    </location>
</feature>
<proteinExistence type="predicted"/>
<organism evidence="2">
    <name type="scientific">freshwater metagenome</name>
    <dbReference type="NCBI Taxonomy" id="449393"/>
    <lineage>
        <taxon>unclassified sequences</taxon>
        <taxon>metagenomes</taxon>
        <taxon>ecological metagenomes</taxon>
    </lineage>
</organism>
<dbReference type="EMBL" id="CAFAAH010000151">
    <property type="protein sequence ID" value="CAB4801144.1"/>
    <property type="molecule type" value="Genomic_DNA"/>
</dbReference>
<protein>
    <submittedName>
        <fullName evidence="2">Unannotated protein</fullName>
    </submittedName>
</protein>
<dbReference type="InterPro" id="IPR036388">
    <property type="entry name" value="WH-like_DNA-bd_sf"/>
</dbReference>
<dbReference type="Gene3D" id="1.10.10.10">
    <property type="entry name" value="Winged helix-like DNA-binding domain superfamily/Winged helix DNA-binding domain"/>
    <property type="match status" value="1"/>
</dbReference>
<sequence length="52" mass="5865">MTQEDLAGLVGASRERVNKALAMFTRLGWIETAGRANYRILDRESLAQRAEQ</sequence>
<dbReference type="GO" id="GO:0006355">
    <property type="term" value="P:regulation of DNA-templated transcription"/>
    <property type="evidence" value="ECO:0007669"/>
    <property type="project" value="InterPro"/>
</dbReference>
<evidence type="ECO:0000313" key="2">
    <source>
        <dbReference type="EMBL" id="CAB4801144.1"/>
    </source>
</evidence>
<reference evidence="2" key="1">
    <citation type="submission" date="2020-05" db="EMBL/GenBank/DDBJ databases">
        <authorList>
            <person name="Chiriac C."/>
            <person name="Salcher M."/>
            <person name="Ghai R."/>
            <person name="Kavagutti S V."/>
        </authorList>
    </citation>
    <scope>NUCLEOTIDE SEQUENCE</scope>
</reference>
<dbReference type="InterPro" id="IPR012318">
    <property type="entry name" value="HTH_CRP"/>
</dbReference>
<dbReference type="GO" id="GO:0003677">
    <property type="term" value="F:DNA binding"/>
    <property type="evidence" value="ECO:0007669"/>
    <property type="project" value="InterPro"/>
</dbReference>
<dbReference type="PROSITE" id="PS51063">
    <property type="entry name" value="HTH_CRP_2"/>
    <property type="match status" value="1"/>
</dbReference>